<evidence type="ECO:0008006" key="3">
    <source>
        <dbReference type="Google" id="ProtNLM"/>
    </source>
</evidence>
<protein>
    <recommendedName>
        <fullName evidence="3">Response regulatory domain-containing protein</fullName>
    </recommendedName>
</protein>
<name>A0A917DG44_9HYPH</name>
<dbReference type="InterPro" id="IPR011006">
    <property type="entry name" value="CheY-like_superfamily"/>
</dbReference>
<dbReference type="SUPFAM" id="SSF52172">
    <property type="entry name" value="CheY-like"/>
    <property type="match status" value="1"/>
</dbReference>
<sequence>MGMKLRDLQSVASVDARAWVAGEQDANMDMLDDLRCRHVTSAGTVEKALLEIETRTFDGAMLDVNLQRFDSCDVADSLVSHGVPFIYSTGNCYRETRDGFYVSNGVQIWV</sequence>
<comment type="caution">
    <text evidence="1">The sequence shown here is derived from an EMBL/GenBank/DDBJ whole genome shotgun (WGS) entry which is preliminary data.</text>
</comment>
<dbReference type="AlphaFoldDB" id="A0A917DG44"/>
<dbReference type="Gene3D" id="3.40.50.2300">
    <property type="match status" value="1"/>
</dbReference>
<evidence type="ECO:0000313" key="2">
    <source>
        <dbReference type="Proteomes" id="UP000613160"/>
    </source>
</evidence>
<accession>A0A917DG44</accession>
<dbReference type="Proteomes" id="UP000613160">
    <property type="component" value="Unassembled WGS sequence"/>
</dbReference>
<proteinExistence type="predicted"/>
<dbReference type="EMBL" id="BMJJ01000014">
    <property type="protein sequence ID" value="GGD37435.1"/>
    <property type="molecule type" value="Genomic_DNA"/>
</dbReference>
<organism evidence="1 2">
    <name type="scientific">Aureimonas glaciei</name>
    <dbReference type="NCBI Taxonomy" id="1776957"/>
    <lineage>
        <taxon>Bacteria</taxon>
        <taxon>Pseudomonadati</taxon>
        <taxon>Pseudomonadota</taxon>
        <taxon>Alphaproteobacteria</taxon>
        <taxon>Hyphomicrobiales</taxon>
        <taxon>Aurantimonadaceae</taxon>
        <taxon>Aureimonas</taxon>
    </lineage>
</organism>
<reference evidence="1" key="1">
    <citation type="journal article" date="2014" name="Int. J. Syst. Evol. Microbiol.">
        <title>Complete genome sequence of Corynebacterium casei LMG S-19264T (=DSM 44701T), isolated from a smear-ripened cheese.</title>
        <authorList>
            <consortium name="US DOE Joint Genome Institute (JGI-PGF)"/>
            <person name="Walter F."/>
            <person name="Albersmeier A."/>
            <person name="Kalinowski J."/>
            <person name="Ruckert C."/>
        </authorList>
    </citation>
    <scope>NUCLEOTIDE SEQUENCE</scope>
    <source>
        <strain evidence="1">CGMCC 1.15493</strain>
    </source>
</reference>
<reference evidence="1" key="2">
    <citation type="submission" date="2020-09" db="EMBL/GenBank/DDBJ databases">
        <authorList>
            <person name="Sun Q."/>
            <person name="Zhou Y."/>
        </authorList>
    </citation>
    <scope>NUCLEOTIDE SEQUENCE</scope>
    <source>
        <strain evidence="1">CGMCC 1.15493</strain>
    </source>
</reference>
<evidence type="ECO:0000313" key="1">
    <source>
        <dbReference type="EMBL" id="GGD37435.1"/>
    </source>
</evidence>
<keyword evidence="2" id="KW-1185">Reference proteome</keyword>
<gene>
    <name evidence="1" type="ORF">GCM10011335_45270</name>
</gene>